<gene>
    <name evidence="1" type="ORF">EBQ34_00195</name>
</gene>
<evidence type="ECO:0000313" key="2">
    <source>
        <dbReference type="Proteomes" id="UP000275180"/>
    </source>
</evidence>
<sequence length="94" mass="10208">MISPTGKAATRMVIFATTRQGFESLRALIDTGAHPVWVGASVLTAGEIQTWRARGLDLTVFDHDIDPRHPGQLAAALDTVAEHYPGEVVWVDAR</sequence>
<proteinExistence type="predicted"/>
<comment type="caution">
    <text evidence="1">The sequence shown here is derived from an EMBL/GenBank/DDBJ whole genome shotgun (WGS) entry which is preliminary data.</text>
</comment>
<name>A0A3M6RU37_9BURK</name>
<protein>
    <submittedName>
        <fullName evidence="1">Uncharacterized protein</fullName>
    </submittedName>
</protein>
<dbReference type="Proteomes" id="UP000275180">
    <property type="component" value="Unassembled WGS sequence"/>
</dbReference>
<dbReference type="AlphaFoldDB" id="A0A3M6RU37"/>
<accession>A0A3M6RU37</accession>
<organism evidence="1 2">
    <name type="scientific">Vandammella animalimorsus</name>
    <dbReference type="NCBI Taxonomy" id="2029117"/>
    <lineage>
        <taxon>Bacteria</taxon>
        <taxon>Pseudomonadati</taxon>
        <taxon>Pseudomonadota</taxon>
        <taxon>Betaproteobacteria</taxon>
        <taxon>Burkholderiales</taxon>
        <taxon>Comamonadaceae</taxon>
        <taxon>Vandammella</taxon>
    </lineage>
</organism>
<reference evidence="1 2" key="1">
    <citation type="submission" date="2018-10" db="EMBL/GenBank/DDBJ databases">
        <title>Comamonadaceae CDC group NO-1 genome sequencing and assembly.</title>
        <authorList>
            <person name="Bernier A.-M."/>
            <person name="Bernard K."/>
        </authorList>
    </citation>
    <scope>NUCLEOTIDE SEQUENCE [LARGE SCALE GENOMIC DNA]</scope>
    <source>
        <strain evidence="1 2">NML180582</strain>
    </source>
</reference>
<evidence type="ECO:0000313" key="1">
    <source>
        <dbReference type="EMBL" id="RMX18817.1"/>
    </source>
</evidence>
<dbReference type="EMBL" id="RDQJ01000001">
    <property type="protein sequence ID" value="RMX18817.1"/>
    <property type="molecule type" value="Genomic_DNA"/>
</dbReference>